<reference evidence="7" key="1">
    <citation type="submission" date="2021-02" db="EMBL/GenBank/DDBJ databases">
        <authorList>
            <person name="Nowell W R."/>
        </authorList>
    </citation>
    <scope>NUCLEOTIDE SEQUENCE</scope>
</reference>
<dbReference type="OrthoDB" id="9994952at2759"/>
<dbReference type="EMBL" id="CAJNOI010000179">
    <property type="protein sequence ID" value="CAF1161873.1"/>
    <property type="molecule type" value="Genomic_DNA"/>
</dbReference>
<proteinExistence type="predicted"/>
<evidence type="ECO:0000313" key="10">
    <source>
        <dbReference type="Proteomes" id="UP000663877"/>
    </source>
</evidence>
<dbReference type="GO" id="GO:0016020">
    <property type="term" value="C:membrane"/>
    <property type="evidence" value="ECO:0007669"/>
    <property type="project" value="UniProtKB-SubCell"/>
</dbReference>
<gene>
    <name evidence="7" type="ORF">BJG266_LOCUS24683</name>
    <name evidence="8" type="ORF">QVE165_LOCUS39257</name>
</gene>
<dbReference type="SUPFAM" id="SSF81321">
    <property type="entry name" value="Family A G protein-coupled receptor-like"/>
    <property type="match status" value="1"/>
</dbReference>
<dbReference type="PROSITE" id="PS50262">
    <property type="entry name" value="G_PROTEIN_RECEP_F1_2"/>
    <property type="match status" value="1"/>
</dbReference>
<feature type="transmembrane region" description="Helical" evidence="5">
    <location>
        <begin position="95"/>
        <end position="114"/>
    </location>
</feature>
<dbReference type="Proteomes" id="UP000663877">
    <property type="component" value="Unassembled WGS sequence"/>
</dbReference>
<sequence length="335" mass="39758">MSSSSTIGDILNTIRQYSVYLNYLAISGGIFGHILNLLVFTQLKRFRNNRYALYIIIESIVALIFLFISTTNVLLRIAYGYDLSDNNLIWCRMRFIFYQGLSLILFFTICCAACDQFCSTSYHFSNRHLFTLKLVQYLMSISSWLWFIHSLTFSLFLNIQPLFGCIITNPILTTYSTYFFYPFLYGPVQIAVAFLFSLLAFRNVRRIIRRQIPIIRRRLDQQMTAMILTRVLFFIILSVPYTIYRIYSINNPPPKSNQLQYTIGLFLQTNLKYLFSLNYQSSFYIFFAISLQYRRQVKYVLVKRCWQRWKNWYCIHQNQVIPLNIVSTISNNELD</sequence>
<organism evidence="7 10">
    <name type="scientific">Adineta steineri</name>
    <dbReference type="NCBI Taxonomy" id="433720"/>
    <lineage>
        <taxon>Eukaryota</taxon>
        <taxon>Metazoa</taxon>
        <taxon>Spiralia</taxon>
        <taxon>Gnathifera</taxon>
        <taxon>Rotifera</taxon>
        <taxon>Eurotatoria</taxon>
        <taxon>Bdelloidea</taxon>
        <taxon>Adinetida</taxon>
        <taxon>Adinetidae</taxon>
        <taxon>Adineta</taxon>
    </lineage>
</organism>
<dbReference type="AlphaFoldDB" id="A0A814THQ8"/>
<keyword evidence="2 5" id="KW-0812">Transmembrane</keyword>
<dbReference type="EMBL" id="CAJNOM010000433">
    <property type="protein sequence ID" value="CAF1435569.1"/>
    <property type="molecule type" value="Genomic_DNA"/>
</dbReference>
<feature type="transmembrane region" description="Helical" evidence="5">
    <location>
        <begin position="179"/>
        <end position="201"/>
    </location>
</feature>
<feature type="transmembrane region" description="Helical" evidence="5">
    <location>
        <begin position="134"/>
        <end position="159"/>
    </location>
</feature>
<protein>
    <recommendedName>
        <fullName evidence="6">G-protein coupled receptors family 1 profile domain-containing protein</fullName>
    </recommendedName>
</protein>
<evidence type="ECO:0000313" key="9">
    <source>
        <dbReference type="Proteomes" id="UP000663832"/>
    </source>
</evidence>
<comment type="caution">
    <text evidence="7">The sequence shown here is derived from an EMBL/GenBank/DDBJ whole genome shotgun (WGS) entry which is preliminary data.</text>
</comment>
<feature type="domain" description="G-protein coupled receptors family 1 profile" evidence="6">
    <location>
        <begin position="32"/>
        <end position="286"/>
    </location>
</feature>
<feature type="transmembrane region" description="Helical" evidence="5">
    <location>
        <begin position="273"/>
        <end position="293"/>
    </location>
</feature>
<evidence type="ECO:0000313" key="8">
    <source>
        <dbReference type="EMBL" id="CAF1435569.1"/>
    </source>
</evidence>
<keyword evidence="4 5" id="KW-0472">Membrane</keyword>
<feature type="transmembrane region" description="Helical" evidence="5">
    <location>
        <begin position="51"/>
        <end position="75"/>
    </location>
</feature>
<evidence type="ECO:0000313" key="7">
    <source>
        <dbReference type="EMBL" id="CAF1161873.1"/>
    </source>
</evidence>
<dbReference type="Gene3D" id="1.20.1070.10">
    <property type="entry name" value="Rhodopsin 7-helix transmembrane proteins"/>
    <property type="match status" value="1"/>
</dbReference>
<feature type="transmembrane region" description="Helical" evidence="5">
    <location>
        <begin position="222"/>
        <end position="244"/>
    </location>
</feature>
<comment type="subcellular location">
    <subcellularLocation>
        <location evidence="1">Membrane</location>
    </subcellularLocation>
</comment>
<accession>A0A814THQ8</accession>
<evidence type="ECO:0000256" key="2">
    <source>
        <dbReference type="ARBA" id="ARBA00022692"/>
    </source>
</evidence>
<keyword evidence="3 5" id="KW-1133">Transmembrane helix</keyword>
<dbReference type="InterPro" id="IPR017452">
    <property type="entry name" value="GPCR_Rhodpsn_7TM"/>
</dbReference>
<keyword evidence="9" id="KW-1185">Reference proteome</keyword>
<evidence type="ECO:0000256" key="1">
    <source>
        <dbReference type="ARBA" id="ARBA00004370"/>
    </source>
</evidence>
<name>A0A814THQ8_9BILA</name>
<dbReference type="Proteomes" id="UP000663832">
    <property type="component" value="Unassembled WGS sequence"/>
</dbReference>
<evidence type="ECO:0000256" key="5">
    <source>
        <dbReference type="SAM" id="Phobius"/>
    </source>
</evidence>
<feature type="transmembrane region" description="Helical" evidence="5">
    <location>
        <begin position="20"/>
        <end position="39"/>
    </location>
</feature>
<evidence type="ECO:0000256" key="4">
    <source>
        <dbReference type="ARBA" id="ARBA00023136"/>
    </source>
</evidence>
<evidence type="ECO:0000256" key="3">
    <source>
        <dbReference type="ARBA" id="ARBA00022989"/>
    </source>
</evidence>
<evidence type="ECO:0000259" key="6">
    <source>
        <dbReference type="PROSITE" id="PS50262"/>
    </source>
</evidence>